<dbReference type="InterPro" id="IPR001464">
    <property type="entry name" value="Annexin"/>
</dbReference>
<evidence type="ECO:0000256" key="1">
    <source>
        <dbReference type="ARBA" id="ARBA00007831"/>
    </source>
</evidence>
<comment type="similarity">
    <text evidence="1 4">Belongs to the annexin family.</text>
</comment>
<evidence type="ECO:0000313" key="5">
    <source>
        <dbReference type="EMBL" id="NXW81876.1"/>
    </source>
</evidence>
<dbReference type="GO" id="GO:0005509">
    <property type="term" value="F:calcium ion binding"/>
    <property type="evidence" value="ECO:0007669"/>
    <property type="project" value="InterPro"/>
</dbReference>
<dbReference type="PANTHER" id="PTHR10502:SF17">
    <property type="entry name" value="ANNEXIN A1"/>
    <property type="match status" value="1"/>
</dbReference>
<dbReference type="GO" id="GO:0005634">
    <property type="term" value="C:nucleus"/>
    <property type="evidence" value="ECO:0007669"/>
    <property type="project" value="TreeGrafter"/>
</dbReference>
<dbReference type="GO" id="GO:0012506">
    <property type="term" value="C:vesicle membrane"/>
    <property type="evidence" value="ECO:0007669"/>
    <property type="project" value="TreeGrafter"/>
</dbReference>
<sequence>YQGFGTDEDTLIEILASRNNKEIREASRYYKEVLNSDLTQDIISDTSGDFQAALVALAK</sequence>
<comment type="domain">
    <text evidence="4">A pair of annexin repeats may form one binding site for calcium and phospholipid.</text>
</comment>
<feature type="non-terminal residue" evidence="5">
    <location>
        <position position="59"/>
    </location>
</feature>
<evidence type="ECO:0000313" key="6">
    <source>
        <dbReference type="Proteomes" id="UP000541332"/>
    </source>
</evidence>
<dbReference type="EMBL" id="VWYH01000441">
    <property type="protein sequence ID" value="NXW81876.1"/>
    <property type="molecule type" value="Genomic_DNA"/>
</dbReference>
<dbReference type="Gene3D" id="1.10.220.10">
    <property type="entry name" value="Annexin"/>
    <property type="match status" value="1"/>
</dbReference>
<accession>A0A7L4F4I1</accession>
<dbReference type="InterPro" id="IPR018252">
    <property type="entry name" value="Annexin_repeat_CS"/>
</dbReference>
<evidence type="ECO:0000256" key="4">
    <source>
        <dbReference type="RuleBase" id="RU003540"/>
    </source>
</evidence>
<dbReference type="SUPFAM" id="SSF47874">
    <property type="entry name" value="Annexin"/>
    <property type="match status" value="1"/>
</dbReference>
<keyword evidence="2 4" id="KW-0677">Repeat</keyword>
<dbReference type="GO" id="GO:0005737">
    <property type="term" value="C:cytoplasm"/>
    <property type="evidence" value="ECO:0007669"/>
    <property type="project" value="TreeGrafter"/>
</dbReference>
<keyword evidence="4" id="KW-0111">Calcium/phospholipid-binding</keyword>
<proteinExistence type="inferred from homology"/>
<dbReference type="AlphaFoldDB" id="A0A7L4F4I1"/>
<dbReference type="PROSITE" id="PS00223">
    <property type="entry name" value="ANNEXIN_1"/>
    <property type="match status" value="1"/>
</dbReference>
<dbReference type="PROSITE" id="PS51897">
    <property type="entry name" value="ANNEXIN_2"/>
    <property type="match status" value="1"/>
</dbReference>
<keyword evidence="6" id="KW-1185">Reference proteome</keyword>
<dbReference type="SMART" id="SM00335">
    <property type="entry name" value="ANX"/>
    <property type="match status" value="1"/>
</dbReference>
<dbReference type="Proteomes" id="UP000541332">
    <property type="component" value="Unassembled WGS sequence"/>
</dbReference>
<dbReference type="GO" id="GO:0005544">
    <property type="term" value="F:calcium-dependent phospholipid binding"/>
    <property type="evidence" value="ECO:0007669"/>
    <property type="project" value="UniProtKB-KW"/>
</dbReference>
<keyword evidence="4" id="KW-0106">Calcium</keyword>
<dbReference type="InterPro" id="IPR018502">
    <property type="entry name" value="Annexin_repeat"/>
</dbReference>
<protein>
    <recommendedName>
        <fullName evidence="4">Annexin</fullName>
    </recommendedName>
</protein>
<dbReference type="GO" id="GO:0006909">
    <property type="term" value="P:phagocytosis"/>
    <property type="evidence" value="ECO:0007669"/>
    <property type="project" value="TreeGrafter"/>
</dbReference>
<evidence type="ECO:0000256" key="3">
    <source>
        <dbReference type="ARBA" id="ARBA00023216"/>
    </source>
</evidence>
<dbReference type="InterPro" id="IPR037104">
    <property type="entry name" value="Annexin_sf"/>
</dbReference>
<comment type="caution">
    <text evidence="5">The sequence shown here is derived from an EMBL/GenBank/DDBJ whole genome shotgun (WGS) entry which is preliminary data.</text>
</comment>
<feature type="non-terminal residue" evidence="5">
    <location>
        <position position="1"/>
    </location>
</feature>
<gene>
    <name evidence="5" type="primary">Cp35</name>
    <name evidence="5" type="ORF">ALOBEC_R13418</name>
</gene>
<dbReference type="GO" id="GO:0007165">
    <property type="term" value="P:signal transduction"/>
    <property type="evidence" value="ECO:0007669"/>
    <property type="project" value="TreeGrafter"/>
</dbReference>
<dbReference type="Pfam" id="PF00191">
    <property type="entry name" value="Annexin"/>
    <property type="match status" value="1"/>
</dbReference>
<evidence type="ECO:0000256" key="2">
    <source>
        <dbReference type="ARBA" id="ARBA00022737"/>
    </source>
</evidence>
<dbReference type="GO" id="GO:0071385">
    <property type="term" value="P:cellular response to glucocorticoid stimulus"/>
    <property type="evidence" value="ECO:0007669"/>
    <property type="project" value="TreeGrafter"/>
</dbReference>
<dbReference type="PRINTS" id="PR00196">
    <property type="entry name" value="ANNEXIN"/>
</dbReference>
<dbReference type="OrthoDB" id="37886at2759"/>
<dbReference type="FunFam" id="1.10.220.10:FF:000003">
    <property type="entry name" value="Annexin"/>
    <property type="match status" value="1"/>
</dbReference>
<name>A0A7L4F4I1_9COLU</name>
<organism evidence="5 6">
    <name type="scientific">Pampusana beccarii</name>
    <name type="common">Western bronze ground-dove</name>
    <dbReference type="NCBI Taxonomy" id="2953425"/>
    <lineage>
        <taxon>Eukaryota</taxon>
        <taxon>Metazoa</taxon>
        <taxon>Chordata</taxon>
        <taxon>Craniata</taxon>
        <taxon>Vertebrata</taxon>
        <taxon>Euteleostomi</taxon>
        <taxon>Archelosauria</taxon>
        <taxon>Archosauria</taxon>
        <taxon>Dinosauria</taxon>
        <taxon>Saurischia</taxon>
        <taxon>Theropoda</taxon>
        <taxon>Coelurosauria</taxon>
        <taxon>Aves</taxon>
        <taxon>Neognathae</taxon>
        <taxon>Neoaves</taxon>
        <taxon>Columbimorphae</taxon>
        <taxon>Columbiformes</taxon>
        <taxon>Columbidae</taxon>
        <taxon>Pampusana</taxon>
    </lineage>
</organism>
<dbReference type="GO" id="GO:0001786">
    <property type="term" value="F:phosphatidylserine binding"/>
    <property type="evidence" value="ECO:0007669"/>
    <property type="project" value="TreeGrafter"/>
</dbReference>
<reference evidence="5 6" key="1">
    <citation type="submission" date="2020-02" db="EMBL/GenBank/DDBJ databases">
        <title>Bird 10,000 Genomes (B10K) Project - Family phase.</title>
        <authorList>
            <person name="Zhang G."/>
        </authorList>
    </citation>
    <scope>NUCLEOTIDE SEQUENCE [LARGE SCALE GENOMIC DNA]</scope>
    <source>
        <strain evidence="5">B10K-DU-006-06</strain>
    </source>
</reference>
<dbReference type="GO" id="GO:0005886">
    <property type="term" value="C:plasma membrane"/>
    <property type="evidence" value="ECO:0007669"/>
    <property type="project" value="TreeGrafter"/>
</dbReference>
<keyword evidence="3 4" id="KW-0041">Annexin</keyword>
<dbReference type="PANTHER" id="PTHR10502">
    <property type="entry name" value="ANNEXIN"/>
    <property type="match status" value="1"/>
</dbReference>